<dbReference type="SUPFAM" id="SSF55729">
    <property type="entry name" value="Acyl-CoA N-acyltransferases (Nat)"/>
    <property type="match status" value="1"/>
</dbReference>
<dbReference type="PANTHER" id="PTHR13947:SF37">
    <property type="entry name" value="LD18367P"/>
    <property type="match status" value="1"/>
</dbReference>
<keyword evidence="4" id="KW-1185">Reference proteome</keyword>
<dbReference type="EMBL" id="FNZH01000003">
    <property type="protein sequence ID" value="SEJ31431.1"/>
    <property type="molecule type" value="Genomic_DNA"/>
</dbReference>
<accession>A0A1H6XQV4</accession>
<evidence type="ECO:0000313" key="3">
    <source>
        <dbReference type="EMBL" id="SEJ31431.1"/>
    </source>
</evidence>
<dbReference type="OrthoDB" id="5419426at2"/>
<dbReference type="AlphaFoldDB" id="A0A1H6XQV4"/>
<reference evidence="4" key="1">
    <citation type="submission" date="2016-10" db="EMBL/GenBank/DDBJ databases">
        <authorList>
            <person name="Varghese N."/>
            <person name="Submissions S."/>
        </authorList>
    </citation>
    <scope>NUCLEOTIDE SEQUENCE [LARGE SCALE GENOMIC DNA]</scope>
    <source>
        <strain evidence="4">IBRC-M 10761</strain>
    </source>
</reference>
<dbReference type="Pfam" id="PF13508">
    <property type="entry name" value="Acetyltransf_7"/>
    <property type="match status" value="1"/>
</dbReference>
<dbReference type="Gene3D" id="3.40.630.30">
    <property type="match status" value="1"/>
</dbReference>
<dbReference type="PROSITE" id="PS51186">
    <property type="entry name" value="GNAT"/>
    <property type="match status" value="1"/>
</dbReference>
<dbReference type="Proteomes" id="UP000199403">
    <property type="component" value="Unassembled WGS sequence"/>
</dbReference>
<name>A0A1H6XQV4_9BACT</name>
<dbReference type="InterPro" id="IPR050769">
    <property type="entry name" value="NAT_camello-type"/>
</dbReference>
<dbReference type="InterPro" id="IPR000182">
    <property type="entry name" value="GNAT_dom"/>
</dbReference>
<evidence type="ECO:0000256" key="1">
    <source>
        <dbReference type="ARBA" id="ARBA00022679"/>
    </source>
</evidence>
<dbReference type="PANTHER" id="PTHR13947">
    <property type="entry name" value="GNAT FAMILY N-ACETYLTRANSFERASE"/>
    <property type="match status" value="1"/>
</dbReference>
<evidence type="ECO:0000313" key="4">
    <source>
        <dbReference type="Proteomes" id="UP000199403"/>
    </source>
</evidence>
<dbReference type="RefSeq" id="WP_143057605.1">
    <property type="nucleotide sequence ID" value="NZ_FNZH01000003.1"/>
</dbReference>
<organism evidence="3 4">
    <name type="scientific">Cyclobacterium xiamenense</name>
    <dbReference type="NCBI Taxonomy" id="1297121"/>
    <lineage>
        <taxon>Bacteria</taxon>
        <taxon>Pseudomonadati</taxon>
        <taxon>Bacteroidota</taxon>
        <taxon>Cytophagia</taxon>
        <taxon>Cytophagales</taxon>
        <taxon>Cyclobacteriaceae</taxon>
        <taxon>Cyclobacterium</taxon>
    </lineage>
</organism>
<sequence length="172" mass="19684">MNSQLSLPNNSLRLINHFEPGDVGGIIALHGKHYYEEFGFGLGFEKYVARTFAEFVSQFQEGKDQVWIAKAGEDIKGCIALVHRDAQTAQLRYFITRPDYRGRGLGKQLFQLCMDHICMRGYSRAYLWTSANLTTAAGLYRKAGFQKTEERHSSSFGVAMVEQKYIWEATRR</sequence>
<dbReference type="InterPro" id="IPR016181">
    <property type="entry name" value="Acyl_CoA_acyltransferase"/>
</dbReference>
<evidence type="ECO:0000259" key="2">
    <source>
        <dbReference type="PROSITE" id="PS51186"/>
    </source>
</evidence>
<gene>
    <name evidence="3" type="ORF">SAMN05192553_103198</name>
</gene>
<dbReference type="GO" id="GO:0008080">
    <property type="term" value="F:N-acetyltransferase activity"/>
    <property type="evidence" value="ECO:0007669"/>
    <property type="project" value="InterPro"/>
</dbReference>
<protein>
    <submittedName>
        <fullName evidence="3">N-acetylglutamate synthase, GNAT family</fullName>
    </submittedName>
</protein>
<proteinExistence type="predicted"/>
<keyword evidence="1" id="KW-0808">Transferase</keyword>
<feature type="domain" description="N-acetyltransferase" evidence="2">
    <location>
        <begin position="13"/>
        <end position="167"/>
    </location>
</feature>
<dbReference type="CDD" id="cd04301">
    <property type="entry name" value="NAT_SF"/>
    <property type="match status" value="1"/>
</dbReference>
<dbReference type="STRING" id="1416801.SAMN05192553_103198"/>